<dbReference type="AlphaFoldDB" id="A0A9P4IGU6"/>
<evidence type="ECO:0000256" key="2">
    <source>
        <dbReference type="SAM" id="MobiDB-lite"/>
    </source>
</evidence>
<evidence type="ECO:0000256" key="1">
    <source>
        <dbReference type="SAM" id="Coils"/>
    </source>
</evidence>
<evidence type="ECO:0000313" key="4">
    <source>
        <dbReference type="Proteomes" id="UP000799772"/>
    </source>
</evidence>
<keyword evidence="1" id="KW-0175">Coiled coil</keyword>
<dbReference type="EMBL" id="ML978126">
    <property type="protein sequence ID" value="KAF2099023.1"/>
    <property type="molecule type" value="Genomic_DNA"/>
</dbReference>
<organism evidence="3 4">
    <name type="scientific">Rhizodiscina lignyota</name>
    <dbReference type="NCBI Taxonomy" id="1504668"/>
    <lineage>
        <taxon>Eukaryota</taxon>
        <taxon>Fungi</taxon>
        <taxon>Dikarya</taxon>
        <taxon>Ascomycota</taxon>
        <taxon>Pezizomycotina</taxon>
        <taxon>Dothideomycetes</taxon>
        <taxon>Pleosporomycetidae</taxon>
        <taxon>Aulographales</taxon>
        <taxon>Rhizodiscinaceae</taxon>
        <taxon>Rhizodiscina</taxon>
    </lineage>
</organism>
<dbReference type="OrthoDB" id="5296889at2759"/>
<keyword evidence="4" id="KW-1185">Reference proteome</keyword>
<evidence type="ECO:0000313" key="3">
    <source>
        <dbReference type="EMBL" id="KAF2099023.1"/>
    </source>
</evidence>
<proteinExistence type="predicted"/>
<reference evidence="3" key="1">
    <citation type="journal article" date="2020" name="Stud. Mycol.">
        <title>101 Dothideomycetes genomes: a test case for predicting lifestyles and emergence of pathogens.</title>
        <authorList>
            <person name="Haridas S."/>
            <person name="Albert R."/>
            <person name="Binder M."/>
            <person name="Bloem J."/>
            <person name="Labutti K."/>
            <person name="Salamov A."/>
            <person name="Andreopoulos B."/>
            <person name="Baker S."/>
            <person name="Barry K."/>
            <person name="Bills G."/>
            <person name="Bluhm B."/>
            <person name="Cannon C."/>
            <person name="Castanera R."/>
            <person name="Culley D."/>
            <person name="Daum C."/>
            <person name="Ezra D."/>
            <person name="Gonzalez J."/>
            <person name="Henrissat B."/>
            <person name="Kuo A."/>
            <person name="Liang C."/>
            <person name="Lipzen A."/>
            <person name="Lutzoni F."/>
            <person name="Magnuson J."/>
            <person name="Mondo S."/>
            <person name="Nolan M."/>
            <person name="Ohm R."/>
            <person name="Pangilinan J."/>
            <person name="Park H.-J."/>
            <person name="Ramirez L."/>
            <person name="Alfaro M."/>
            <person name="Sun H."/>
            <person name="Tritt A."/>
            <person name="Yoshinaga Y."/>
            <person name="Zwiers L.-H."/>
            <person name="Turgeon B."/>
            <person name="Goodwin S."/>
            <person name="Spatafora J."/>
            <person name="Crous P."/>
            <person name="Grigoriev I."/>
        </authorList>
    </citation>
    <scope>NUCLEOTIDE SEQUENCE</scope>
    <source>
        <strain evidence="3">CBS 133067</strain>
    </source>
</reference>
<accession>A0A9P4IGU6</accession>
<protein>
    <submittedName>
        <fullName evidence="3">Uncharacterized protein</fullName>
    </submittedName>
</protein>
<comment type="caution">
    <text evidence="3">The sequence shown here is derived from an EMBL/GenBank/DDBJ whole genome shotgun (WGS) entry which is preliminary data.</text>
</comment>
<feature type="region of interest" description="Disordered" evidence="2">
    <location>
        <begin position="1"/>
        <end position="35"/>
    </location>
</feature>
<name>A0A9P4IGU6_9PEZI</name>
<sequence length="233" mass="26170">MSHKRIISVNSSDISDPARHKAARQMPPAAEEPTADQLKVEVAQLNEYIDEVHNFIDSLHVASKAPPAIQERLNKRAGAASKLEKSIRANIDLVSSKFDDLVLDAKHTGVTCDDISEAMLPYVDQISQLSRLQDPEALRLAQELLLDLADNTTSGIGDGMAACGYGDRPSDPKCDELLYNILEKRADVFDMENEAVQQAKKRIEDQKRKLENYGIEPWFPRSLDLLREFEYSY</sequence>
<dbReference type="Proteomes" id="UP000799772">
    <property type="component" value="Unassembled WGS sequence"/>
</dbReference>
<feature type="coiled-coil region" evidence="1">
    <location>
        <begin position="189"/>
        <end position="216"/>
    </location>
</feature>
<gene>
    <name evidence="3" type="ORF">NA57DRAFT_76259</name>
</gene>